<evidence type="ECO:0000256" key="1">
    <source>
        <dbReference type="SAM" id="MobiDB-lite"/>
    </source>
</evidence>
<keyword evidence="5" id="KW-1185">Reference proteome</keyword>
<sequence length="613" mass="69862">MPKNYSRTSQRTIAYLQKDLETAVEKVRKKELTNYAASKLYGIPASTLSDRVNGKTGLKSRTLGRSHAIPLDMETKLASGLRTMEKWGWGLSKSEVIDIVAEFIKRNKIKTPFINDIPGNDWFLSFRKRHKLSIKKPQPIEYLRKRMTDLFVIHEYFTLLESTLEKLNLNDPHRIWNLDETSVSLCVCLDPTKTKVVGAVGAPCTRTTAGSAIENITVLTTVNAVGIKLNPLIVFKGSYIYDQWMADQNEEYDFEVAYASSKRGWMETEIFYNYMVKVTIPSLGEERPVLLIYDGHSTHVNERVVALAAENNITIFKLPAHTSHLLQPLDLAVFKSFKSIWDKKLVEWQRQNVGFKIRKKEFAEMFAQAWSQTTPKVIQNGFMKGESNSNVHIDDHQEPGPSGISKEKCSIKVKNNKPKNVTKNKKEKNSKNTKSKSGMKKGVNKKCLTNNASTEVLDLYNKQIIPNENSPTQRINIKTEGCLKKGILKQKRKHLKRQAKNLQRSLSTTSGSCEMSSHSDSDLQGILSDNSKFVMSDWSDTDDENPRRNTDLDLLKTSDIDIIKTLQIDDIMELTDTENGQKKKHSTRNDRTQKSINNDLKMNDNPQKEKKIK</sequence>
<feature type="domain" description="HTH psq-type" evidence="3">
    <location>
        <begin position="19"/>
        <end position="59"/>
    </location>
</feature>
<evidence type="ECO:0000259" key="3">
    <source>
        <dbReference type="Pfam" id="PF05225"/>
    </source>
</evidence>
<dbReference type="GO" id="GO:0003677">
    <property type="term" value="F:DNA binding"/>
    <property type="evidence" value="ECO:0007669"/>
    <property type="project" value="InterPro"/>
</dbReference>
<dbReference type="Pfam" id="PF03184">
    <property type="entry name" value="DDE_1"/>
    <property type="match status" value="1"/>
</dbReference>
<dbReference type="PANTHER" id="PTHR19303:SF74">
    <property type="entry name" value="POGO TRANSPOSABLE ELEMENT WITH KRAB DOMAIN"/>
    <property type="match status" value="1"/>
</dbReference>
<evidence type="ECO:0000313" key="5">
    <source>
        <dbReference type="Proteomes" id="UP000691718"/>
    </source>
</evidence>
<feature type="domain" description="DDE-1" evidence="2">
    <location>
        <begin position="215"/>
        <end position="382"/>
    </location>
</feature>
<dbReference type="PANTHER" id="PTHR19303">
    <property type="entry name" value="TRANSPOSON"/>
    <property type="match status" value="1"/>
</dbReference>
<protein>
    <submittedName>
        <fullName evidence="4">(apollo) hypothetical protein</fullName>
    </submittedName>
</protein>
<feature type="region of interest" description="Disordered" evidence="1">
    <location>
        <begin position="577"/>
        <end position="613"/>
    </location>
</feature>
<name>A0A8S3XXK5_PARAO</name>
<evidence type="ECO:0000259" key="2">
    <source>
        <dbReference type="Pfam" id="PF03184"/>
    </source>
</evidence>
<dbReference type="Proteomes" id="UP000691718">
    <property type="component" value="Unassembled WGS sequence"/>
</dbReference>
<organism evidence="4 5">
    <name type="scientific">Parnassius apollo</name>
    <name type="common">Apollo butterfly</name>
    <name type="synonym">Papilio apollo</name>
    <dbReference type="NCBI Taxonomy" id="110799"/>
    <lineage>
        <taxon>Eukaryota</taxon>
        <taxon>Metazoa</taxon>
        <taxon>Ecdysozoa</taxon>
        <taxon>Arthropoda</taxon>
        <taxon>Hexapoda</taxon>
        <taxon>Insecta</taxon>
        <taxon>Pterygota</taxon>
        <taxon>Neoptera</taxon>
        <taxon>Endopterygota</taxon>
        <taxon>Lepidoptera</taxon>
        <taxon>Glossata</taxon>
        <taxon>Ditrysia</taxon>
        <taxon>Papilionoidea</taxon>
        <taxon>Papilionidae</taxon>
        <taxon>Parnassiinae</taxon>
        <taxon>Parnassini</taxon>
        <taxon>Parnassius</taxon>
        <taxon>Parnassius</taxon>
    </lineage>
</organism>
<dbReference type="EMBL" id="CAJQZP010001427">
    <property type="protein sequence ID" value="CAG5045623.1"/>
    <property type="molecule type" value="Genomic_DNA"/>
</dbReference>
<evidence type="ECO:0000313" key="4">
    <source>
        <dbReference type="EMBL" id="CAG5045623.1"/>
    </source>
</evidence>
<dbReference type="InterPro" id="IPR050863">
    <property type="entry name" value="CenT-Element_Derived"/>
</dbReference>
<feature type="compositionally biased region" description="Polar residues" evidence="1">
    <location>
        <begin position="500"/>
        <end position="518"/>
    </location>
</feature>
<dbReference type="AlphaFoldDB" id="A0A8S3XXK5"/>
<dbReference type="InterPro" id="IPR004875">
    <property type="entry name" value="DDE_SF_endonuclease_dom"/>
</dbReference>
<gene>
    <name evidence="4" type="ORF">PAPOLLO_LOCUS23362</name>
</gene>
<proteinExistence type="predicted"/>
<reference evidence="4" key="1">
    <citation type="submission" date="2021-04" db="EMBL/GenBank/DDBJ databases">
        <authorList>
            <person name="Tunstrom K."/>
        </authorList>
    </citation>
    <scope>NUCLEOTIDE SEQUENCE</scope>
</reference>
<comment type="caution">
    <text evidence="4">The sequence shown here is derived from an EMBL/GenBank/DDBJ whole genome shotgun (WGS) entry which is preliminary data.</text>
</comment>
<dbReference type="GO" id="GO:0005634">
    <property type="term" value="C:nucleus"/>
    <property type="evidence" value="ECO:0007669"/>
    <property type="project" value="TreeGrafter"/>
</dbReference>
<dbReference type="Pfam" id="PF05225">
    <property type="entry name" value="HTH_psq"/>
    <property type="match status" value="1"/>
</dbReference>
<feature type="region of interest" description="Disordered" evidence="1">
    <location>
        <begin position="496"/>
        <end position="525"/>
    </location>
</feature>
<accession>A0A8S3XXK5</accession>
<dbReference type="InterPro" id="IPR007889">
    <property type="entry name" value="HTH_Psq"/>
</dbReference>
<feature type="region of interest" description="Disordered" evidence="1">
    <location>
        <begin position="383"/>
        <end position="443"/>
    </location>
</feature>
<dbReference type="OrthoDB" id="10035668at2759"/>
<feature type="compositionally biased region" description="Basic residues" evidence="1">
    <location>
        <begin position="414"/>
        <end position="443"/>
    </location>
</feature>